<comment type="subcellular location">
    <subcellularLocation>
        <location evidence="1">Nucleus</location>
    </subcellularLocation>
</comment>
<dbReference type="PANTHER" id="PTHR13904">
    <property type="entry name" value="PRE-MRNA SPLICING FACTOR PRP31"/>
    <property type="match status" value="1"/>
</dbReference>
<sequence>MRLLDGEKGGVGALLRGEDPRRRGGDPRAEESLGGGSALQYRGYCSPAVLRGLAAAEEDEDRWALIPDVIALSNLPSLVIFSNFEGDGLGKGYGLLGQAGSGKLRLMAGQSRLAAKVAKRFKARTYDRSEARSGLTSILAFTPVQNPGAWAHERF</sequence>
<dbReference type="GO" id="GO:0000244">
    <property type="term" value="P:spliceosomal tri-snRNP complex assembly"/>
    <property type="evidence" value="ECO:0007669"/>
    <property type="project" value="InterPro"/>
</dbReference>
<dbReference type="Pfam" id="PF09785">
    <property type="entry name" value="Prp31_C"/>
    <property type="match status" value="1"/>
</dbReference>
<evidence type="ECO:0000256" key="1">
    <source>
        <dbReference type="ARBA" id="ARBA00004123"/>
    </source>
</evidence>
<feature type="domain" description="Prp31 C-terminal" evidence="5">
    <location>
        <begin position="85"/>
        <end position="146"/>
    </location>
</feature>
<dbReference type="Proteomes" id="UP000479710">
    <property type="component" value="Unassembled WGS sequence"/>
</dbReference>
<proteinExistence type="predicted"/>
<comment type="caution">
    <text evidence="6">The sequence shown here is derived from an EMBL/GenBank/DDBJ whole genome shotgun (WGS) entry which is preliminary data.</text>
</comment>
<reference evidence="6 7" key="1">
    <citation type="submission" date="2019-11" db="EMBL/GenBank/DDBJ databases">
        <title>Whole genome sequence of Oryza granulata.</title>
        <authorList>
            <person name="Li W."/>
        </authorList>
    </citation>
    <scope>NUCLEOTIDE SEQUENCE [LARGE SCALE GENOMIC DNA]</scope>
    <source>
        <strain evidence="7">cv. Menghai</strain>
        <tissue evidence="6">Leaf</tissue>
    </source>
</reference>
<dbReference type="InterPro" id="IPR019175">
    <property type="entry name" value="Prp31_C"/>
</dbReference>
<evidence type="ECO:0000259" key="5">
    <source>
        <dbReference type="Pfam" id="PF09785"/>
    </source>
</evidence>
<evidence type="ECO:0000256" key="4">
    <source>
        <dbReference type="SAM" id="MobiDB-lite"/>
    </source>
</evidence>
<dbReference type="GO" id="GO:0071011">
    <property type="term" value="C:precatalytic spliceosome"/>
    <property type="evidence" value="ECO:0007669"/>
    <property type="project" value="TreeGrafter"/>
</dbReference>
<accession>A0A6G1F6K2</accession>
<gene>
    <name evidence="6" type="ORF">E2562_010397</name>
</gene>
<dbReference type="GO" id="GO:0046540">
    <property type="term" value="C:U4/U6 x U5 tri-snRNP complex"/>
    <property type="evidence" value="ECO:0007669"/>
    <property type="project" value="InterPro"/>
</dbReference>
<dbReference type="EMBL" id="SPHZ02000001">
    <property type="protein sequence ID" value="KAF0932501.1"/>
    <property type="molecule type" value="Genomic_DNA"/>
</dbReference>
<evidence type="ECO:0000256" key="2">
    <source>
        <dbReference type="ARBA" id="ARBA00023242"/>
    </source>
</evidence>
<keyword evidence="2" id="KW-0539">Nucleus</keyword>
<evidence type="ECO:0000313" key="6">
    <source>
        <dbReference type="EMBL" id="KAF0932501.1"/>
    </source>
</evidence>
<dbReference type="PANTHER" id="PTHR13904:SF0">
    <property type="entry name" value="U4_U6 SMALL NUCLEAR RIBONUCLEOPROTEIN PRP31"/>
    <property type="match status" value="1"/>
</dbReference>
<dbReference type="InterPro" id="IPR027105">
    <property type="entry name" value="Prp31"/>
</dbReference>
<protein>
    <recommendedName>
        <fullName evidence="5">Prp31 C-terminal domain-containing protein</fullName>
    </recommendedName>
</protein>
<dbReference type="OrthoDB" id="4771285at2759"/>
<evidence type="ECO:0000313" key="7">
    <source>
        <dbReference type="Proteomes" id="UP000479710"/>
    </source>
</evidence>
<name>A0A6G1F6K2_9ORYZ</name>
<keyword evidence="7" id="KW-1185">Reference proteome</keyword>
<feature type="region of interest" description="Disordered" evidence="4">
    <location>
        <begin position="1"/>
        <end position="35"/>
    </location>
</feature>
<feature type="compositionally biased region" description="Basic and acidic residues" evidence="4">
    <location>
        <begin position="16"/>
        <end position="31"/>
    </location>
</feature>
<dbReference type="GO" id="GO:0005687">
    <property type="term" value="C:U4 snRNP"/>
    <property type="evidence" value="ECO:0007669"/>
    <property type="project" value="TreeGrafter"/>
</dbReference>
<dbReference type="AlphaFoldDB" id="A0A6G1F6K2"/>
<evidence type="ECO:0000256" key="3">
    <source>
        <dbReference type="ARBA" id="ARBA00023274"/>
    </source>
</evidence>
<keyword evidence="3" id="KW-0687">Ribonucleoprotein</keyword>
<organism evidence="6 7">
    <name type="scientific">Oryza meyeriana var. granulata</name>
    <dbReference type="NCBI Taxonomy" id="110450"/>
    <lineage>
        <taxon>Eukaryota</taxon>
        <taxon>Viridiplantae</taxon>
        <taxon>Streptophyta</taxon>
        <taxon>Embryophyta</taxon>
        <taxon>Tracheophyta</taxon>
        <taxon>Spermatophyta</taxon>
        <taxon>Magnoliopsida</taxon>
        <taxon>Liliopsida</taxon>
        <taxon>Poales</taxon>
        <taxon>Poaceae</taxon>
        <taxon>BOP clade</taxon>
        <taxon>Oryzoideae</taxon>
        <taxon>Oryzeae</taxon>
        <taxon>Oryzinae</taxon>
        <taxon>Oryza</taxon>
        <taxon>Oryza meyeriana</taxon>
    </lineage>
</organism>